<dbReference type="NCBIfam" id="TIGR00180">
    <property type="entry name" value="parB_part"/>
    <property type="match status" value="1"/>
</dbReference>
<dbReference type="SMART" id="SM00470">
    <property type="entry name" value="ParB"/>
    <property type="match status" value="1"/>
</dbReference>
<dbReference type="Gene3D" id="3.90.1530.30">
    <property type="match status" value="1"/>
</dbReference>
<dbReference type="Proteomes" id="UP000469011">
    <property type="component" value="Unassembled WGS sequence"/>
</dbReference>
<dbReference type="InterPro" id="IPR037972">
    <property type="entry name" value="RepB_N"/>
</dbReference>
<dbReference type="NCBIfam" id="TIGR03454">
    <property type="entry name" value="partition_RepB"/>
    <property type="match status" value="1"/>
</dbReference>
<dbReference type="GO" id="GO:0003677">
    <property type="term" value="F:DNA binding"/>
    <property type="evidence" value="ECO:0007669"/>
    <property type="project" value="InterPro"/>
</dbReference>
<gene>
    <name evidence="4" type="primary">repB</name>
    <name evidence="4" type="ORF">GTK09_24770</name>
</gene>
<dbReference type="SUPFAM" id="SSF110849">
    <property type="entry name" value="ParB/Sulfiredoxin"/>
    <property type="match status" value="1"/>
</dbReference>
<dbReference type="GO" id="GO:0007059">
    <property type="term" value="P:chromosome segregation"/>
    <property type="evidence" value="ECO:0007669"/>
    <property type="project" value="TreeGrafter"/>
</dbReference>
<dbReference type="RefSeq" id="WP_163466086.1">
    <property type="nucleotide sequence ID" value="NZ_JAAAMG010000034.1"/>
</dbReference>
<dbReference type="CDD" id="cd16405">
    <property type="entry name" value="RepB_like_N"/>
    <property type="match status" value="1"/>
</dbReference>
<dbReference type="InterPro" id="IPR017819">
    <property type="entry name" value="Plasmid_partition_RepB"/>
</dbReference>
<proteinExistence type="inferred from homology"/>
<feature type="region of interest" description="Disordered" evidence="2">
    <location>
        <begin position="1"/>
        <end position="26"/>
    </location>
</feature>
<comment type="similarity">
    <text evidence="1">Belongs to the ParB family.</text>
</comment>
<keyword evidence="5" id="KW-1185">Reference proteome</keyword>
<evidence type="ECO:0000313" key="4">
    <source>
        <dbReference type="EMBL" id="NDW07630.1"/>
    </source>
</evidence>
<accession>A0A6N9T8K6</accession>
<dbReference type="AlphaFoldDB" id="A0A6N9T8K6"/>
<dbReference type="InterPro" id="IPR003115">
    <property type="entry name" value="ParB_N"/>
</dbReference>
<sequence>MARKHLLANIGVQPTKPTDPIQKGDSRVEYARRGASRSMMQSLDDLAENSMRVLEGDVVVSLDPETLDPSPYQDRIGEDPVKDQELLEAIKEAGQHQPVLVRPNPSNSARHIIVFGHRRVRIAKRLGQKVRAVIRPLEEIAHVIAQGQENSARHDLSFIEKSLYARRLQESGIDKGTIKSALTVDDTLLSRMLSVAEAIPGPVLDSLGAAKGVGRDRWEDLKKIVQVPAKSARALELIQSDAFAQLEEGDRFGFLIERLKASGTKNPKKQPSAEKAWSLSGDAVKVSTKDSGKAFTLAVKSKDASQFGAYLSKRLERLYLEFQENGEEGSD</sequence>
<name>A0A6N9T8K6_9HYPH</name>
<evidence type="ECO:0000256" key="2">
    <source>
        <dbReference type="SAM" id="MobiDB-lite"/>
    </source>
</evidence>
<evidence type="ECO:0000256" key="1">
    <source>
        <dbReference type="ARBA" id="ARBA00006295"/>
    </source>
</evidence>
<dbReference type="InterPro" id="IPR004437">
    <property type="entry name" value="ParB/RepB/Spo0J"/>
</dbReference>
<protein>
    <submittedName>
        <fullName evidence="4">Plasmid partitioning protein RepB</fullName>
    </submittedName>
</protein>
<dbReference type="PANTHER" id="PTHR33375">
    <property type="entry name" value="CHROMOSOME-PARTITIONING PROTEIN PARB-RELATED"/>
    <property type="match status" value="1"/>
</dbReference>
<evidence type="ECO:0000259" key="3">
    <source>
        <dbReference type="SMART" id="SM00470"/>
    </source>
</evidence>
<organism evidence="4 5">
    <name type="scientific">Jiella pacifica</name>
    <dbReference type="NCBI Taxonomy" id="2696469"/>
    <lineage>
        <taxon>Bacteria</taxon>
        <taxon>Pseudomonadati</taxon>
        <taxon>Pseudomonadota</taxon>
        <taxon>Alphaproteobacteria</taxon>
        <taxon>Hyphomicrobiales</taxon>
        <taxon>Aurantimonadaceae</taxon>
        <taxon>Jiella</taxon>
    </lineage>
</organism>
<dbReference type="InterPro" id="IPR011111">
    <property type="entry name" value="Plasmid_RepB"/>
</dbReference>
<feature type="domain" description="ParB-like N-terminal" evidence="3">
    <location>
        <begin position="60"/>
        <end position="151"/>
    </location>
</feature>
<dbReference type="InterPro" id="IPR050336">
    <property type="entry name" value="Chromosome_partition/occlusion"/>
</dbReference>
<evidence type="ECO:0000313" key="5">
    <source>
        <dbReference type="Proteomes" id="UP000469011"/>
    </source>
</evidence>
<dbReference type="PANTHER" id="PTHR33375:SF1">
    <property type="entry name" value="CHROMOSOME-PARTITIONING PROTEIN PARB-RELATED"/>
    <property type="match status" value="1"/>
</dbReference>
<dbReference type="EMBL" id="JAAAMG010000034">
    <property type="protein sequence ID" value="NDW07630.1"/>
    <property type="molecule type" value="Genomic_DNA"/>
</dbReference>
<reference evidence="4 5" key="1">
    <citation type="submission" date="2020-01" db="EMBL/GenBank/DDBJ databases">
        <title>Jiella pacifica sp. nov.</title>
        <authorList>
            <person name="Xue Z."/>
            <person name="Zhu S."/>
            <person name="Chen J."/>
            <person name="Yang J."/>
        </authorList>
    </citation>
    <scope>NUCLEOTIDE SEQUENCE [LARGE SCALE GENOMIC DNA]</scope>
    <source>
        <strain evidence="4 5">40Bstr34</strain>
    </source>
</reference>
<dbReference type="GO" id="GO:0005694">
    <property type="term" value="C:chromosome"/>
    <property type="evidence" value="ECO:0007669"/>
    <property type="project" value="TreeGrafter"/>
</dbReference>
<dbReference type="Pfam" id="PF02195">
    <property type="entry name" value="ParB_N"/>
    <property type="match status" value="1"/>
</dbReference>
<comment type="caution">
    <text evidence="4">The sequence shown here is derived from an EMBL/GenBank/DDBJ whole genome shotgun (WGS) entry which is preliminary data.</text>
</comment>
<dbReference type="InterPro" id="IPR036086">
    <property type="entry name" value="ParB/Sulfiredoxin_sf"/>
</dbReference>
<dbReference type="Pfam" id="PF07506">
    <property type="entry name" value="RepB"/>
    <property type="match status" value="1"/>
</dbReference>